<evidence type="ECO:0000313" key="6">
    <source>
        <dbReference type="Proteomes" id="UP000562929"/>
    </source>
</evidence>
<dbReference type="EMBL" id="JAACLJ010000001">
    <property type="protein sequence ID" value="KAF4595343.1"/>
    <property type="molecule type" value="Genomic_DNA"/>
</dbReference>
<dbReference type="AlphaFoldDB" id="A0A8H4QDF3"/>
<dbReference type="InterPro" id="IPR032054">
    <property type="entry name" value="Cdt1_C"/>
</dbReference>
<dbReference type="InterPro" id="IPR038090">
    <property type="entry name" value="Cdt1_C_WH_dom_sf"/>
</dbReference>
<dbReference type="Pfam" id="PF26121">
    <property type="entry name" value="HTH_CDT1"/>
    <property type="match status" value="1"/>
</dbReference>
<name>A0A8H4QDF3_9HYPO</name>
<evidence type="ECO:0000256" key="1">
    <source>
        <dbReference type="ARBA" id="ARBA00008356"/>
    </source>
</evidence>
<evidence type="ECO:0000256" key="3">
    <source>
        <dbReference type="SAM" id="MobiDB-lite"/>
    </source>
</evidence>
<dbReference type="Pfam" id="PF16679">
    <property type="entry name" value="CDT1_C"/>
    <property type="match status" value="1"/>
</dbReference>
<proteinExistence type="inferred from homology"/>
<dbReference type="Gene3D" id="1.10.10.1420">
    <property type="entry name" value="DNA replication factor Cdt1, C-terminal WH domain"/>
    <property type="match status" value="1"/>
</dbReference>
<feature type="domain" description="DNA replication factor Cdt1 C-terminal" evidence="4">
    <location>
        <begin position="364"/>
        <end position="462"/>
    </location>
</feature>
<evidence type="ECO:0000259" key="4">
    <source>
        <dbReference type="Pfam" id="PF16679"/>
    </source>
</evidence>
<gene>
    <name evidence="5" type="ORF">GQ602_000956</name>
</gene>
<organism evidence="5 6">
    <name type="scientific">Ophiocordyceps camponoti-floridani</name>
    <dbReference type="NCBI Taxonomy" id="2030778"/>
    <lineage>
        <taxon>Eukaryota</taxon>
        <taxon>Fungi</taxon>
        <taxon>Dikarya</taxon>
        <taxon>Ascomycota</taxon>
        <taxon>Pezizomycotina</taxon>
        <taxon>Sordariomycetes</taxon>
        <taxon>Hypocreomycetidae</taxon>
        <taxon>Hypocreales</taxon>
        <taxon>Ophiocordycipitaceae</taxon>
        <taxon>Ophiocordyceps</taxon>
    </lineage>
</organism>
<accession>A0A8H4QDF3</accession>
<evidence type="ECO:0000313" key="5">
    <source>
        <dbReference type="EMBL" id="KAF4595343.1"/>
    </source>
</evidence>
<keyword evidence="2" id="KW-0131">Cell cycle</keyword>
<feature type="compositionally biased region" description="Basic and acidic residues" evidence="3">
    <location>
        <begin position="54"/>
        <end position="68"/>
    </location>
</feature>
<protein>
    <submittedName>
        <fullName evidence="5">DNA mismatch repair protein Msh2</fullName>
    </submittedName>
</protein>
<comment type="caution">
    <text evidence="5">The sequence shown here is derived from an EMBL/GenBank/DDBJ whole genome shotgun (WGS) entry which is preliminary data.</text>
</comment>
<comment type="similarity">
    <text evidence="1">Belongs to the Cdt1 family.</text>
</comment>
<evidence type="ECO:0000256" key="2">
    <source>
        <dbReference type="ARBA" id="ARBA00023306"/>
    </source>
</evidence>
<dbReference type="Proteomes" id="UP000562929">
    <property type="component" value="Unassembled WGS sequence"/>
</dbReference>
<feature type="region of interest" description="Disordered" evidence="3">
    <location>
        <begin position="1"/>
        <end position="125"/>
    </location>
</feature>
<dbReference type="OrthoDB" id="341730at2759"/>
<reference evidence="5 6" key="1">
    <citation type="journal article" date="2020" name="G3 (Bethesda)">
        <title>Genetic Underpinnings of Host Manipulation by Ophiocordyceps as Revealed by Comparative Transcriptomics.</title>
        <authorList>
            <person name="Will I."/>
            <person name="Das B."/>
            <person name="Trinh T."/>
            <person name="Brachmann A."/>
            <person name="Ohm R.A."/>
            <person name="de Bekker C."/>
        </authorList>
    </citation>
    <scope>NUCLEOTIDE SEQUENCE [LARGE SCALE GENOMIC DNA]</scope>
    <source>
        <strain evidence="5 6">EC05</strain>
    </source>
</reference>
<keyword evidence="6" id="KW-1185">Reference proteome</keyword>
<sequence length="491" mass="53441">MPRPSRRRQLALPQDAQPIDTFTRVSKGHASSRDKLTIGSAADAPKTRKRKAASARDDERDDERDGLVRRTRSFPPSSDEDELRHPVSLKRICRRDDAEPQPQPRVPPKEKKVVEAPPSGVERAHRPGRPIAVAEVRSRGSNCRRVRCGAEIGLAQKSKESVSSIPCHLAELVGLNGALLRTVALHMAHNGRNAPVDMGSALSDVSRTWGKRQVTVADIRRCIALQSGDGDAASPLIVSDYGGGRICIELSPDFKGAIIDQDGLAKRFRDNLEALCARRAAEDASEVEKDGDTKMEEKDVDVLLQGLSIADLPQAAVADVAASAKMDPIRVKGQKALAQLKSGLAAKQLEKEAKQQAHRGGNISLLERLRAKGLARASEPLPPTAEELGRRAALHRVGEVAAIISMLSLSMSPSGRQAFTMAALSQKIRDSQRMPMSVDEAVACVRLITTELAPEWLRLVRLGGRENVVVQRGKQPVQRVLEERVQRQLAA</sequence>